<evidence type="ECO:0000256" key="1">
    <source>
        <dbReference type="ARBA" id="ARBA00022598"/>
    </source>
</evidence>
<dbReference type="Pfam" id="PF02787">
    <property type="entry name" value="CPSase_L_D3"/>
    <property type="match status" value="1"/>
</dbReference>
<feature type="domain" description="Carbamoyl-phosphate synthetase large subunit oligomerisation" evidence="9">
    <location>
        <begin position="35"/>
        <end position="158"/>
    </location>
</feature>
<dbReference type="EMBL" id="AUZZ01001090">
    <property type="protein sequence ID" value="EQD65723.1"/>
    <property type="molecule type" value="Genomic_DNA"/>
</dbReference>
<dbReference type="InterPro" id="IPR005480">
    <property type="entry name" value="CPSase_lsu_oligo"/>
</dbReference>
<reference evidence="10" key="1">
    <citation type="submission" date="2013-08" db="EMBL/GenBank/DDBJ databases">
        <authorList>
            <person name="Mendez C."/>
            <person name="Richter M."/>
            <person name="Ferrer M."/>
            <person name="Sanchez J."/>
        </authorList>
    </citation>
    <scope>NUCLEOTIDE SEQUENCE</scope>
</reference>
<evidence type="ECO:0000256" key="3">
    <source>
        <dbReference type="ARBA" id="ARBA00022741"/>
    </source>
</evidence>
<evidence type="ECO:0000256" key="8">
    <source>
        <dbReference type="ARBA" id="ARBA00047359"/>
    </source>
</evidence>
<keyword evidence="7" id="KW-0464">Manganese</keyword>
<comment type="caution">
    <text evidence="10">The sequence shown here is derived from an EMBL/GenBank/DDBJ whole genome shotgun (WGS) entry which is preliminary data.</text>
</comment>
<evidence type="ECO:0000256" key="2">
    <source>
        <dbReference type="ARBA" id="ARBA00022723"/>
    </source>
</evidence>
<keyword evidence="6" id="KW-0665">Pyrimidine biosynthesis</keyword>
<dbReference type="GO" id="GO:0005524">
    <property type="term" value="F:ATP binding"/>
    <property type="evidence" value="ECO:0007669"/>
    <property type="project" value="UniProtKB-KW"/>
</dbReference>
<dbReference type="Gene3D" id="1.10.1030.10">
    <property type="entry name" value="Carbamoyl-phosphate synthetase, large subunit oligomerisation domain"/>
    <property type="match status" value="1"/>
</dbReference>
<accession>T1BB70</accession>
<protein>
    <submittedName>
        <fullName evidence="10">Carbamoyl phosphate synthase large subunit</fullName>
    </submittedName>
</protein>
<keyword evidence="2" id="KW-0479">Metal-binding</keyword>
<sequence>MHESLQKALRGLEIGKNGLDPTELDLSLPDDQARLKRELREPSPERLFYVADAFRAGLVLQEIHTLTHIDPWFLAVIEDLVLEEARAREGGLKALDAARLRALKRLGFADARLAALVGTDEAALRHLRHALGVRPVYKRVDSCAAEFATSTAYLYSTYEDECEAAPTARR</sequence>
<proteinExistence type="predicted"/>
<evidence type="ECO:0000259" key="9">
    <source>
        <dbReference type="SMART" id="SM01096"/>
    </source>
</evidence>
<evidence type="ECO:0000313" key="10">
    <source>
        <dbReference type="EMBL" id="EQD65723.1"/>
    </source>
</evidence>
<dbReference type="GO" id="GO:0004088">
    <property type="term" value="F:carbamoyl-phosphate synthase (glutamine-hydrolyzing) activity"/>
    <property type="evidence" value="ECO:0007669"/>
    <property type="project" value="TreeGrafter"/>
</dbReference>
<dbReference type="GO" id="GO:0004087">
    <property type="term" value="F:carbamoyl-phosphate synthase (ammonia) activity"/>
    <property type="evidence" value="ECO:0007669"/>
    <property type="project" value="UniProtKB-EC"/>
</dbReference>
<keyword evidence="5" id="KW-0460">Magnesium</keyword>
<evidence type="ECO:0000256" key="5">
    <source>
        <dbReference type="ARBA" id="ARBA00022842"/>
    </source>
</evidence>
<dbReference type="GO" id="GO:0006541">
    <property type="term" value="P:glutamine metabolic process"/>
    <property type="evidence" value="ECO:0007669"/>
    <property type="project" value="TreeGrafter"/>
</dbReference>
<evidence type="ECO:0000256" key="6">
    <source>
        <dbReference type="ARBA" id="ARBA00022975"/>
    </source>
</evidence>
<gene>
    <name evidence="10" type="ORF">B2A_01480</name>
</gene>
<dbReference type="GO" id="GO:0046872">
    <property type="term" value="F:metal ion binding"/>
    <property type="evidence" value="ECO:0007669"/>
    <property type="project" value="UniProtKB-KW"/>
</dbReference>
<organism evidence="10">
    <name type="scientific">mine drainage metagenome</name>
    <dbReference type="NCBI Taxonomy" id="410659"/>
    <lineage>
        <taxon>unclassified sequences</taxon>
        <taxon>metagenomes</taxon>
        <taxon>ecological metagenomes</taxon>
    </lineage>
</organism>
<dbReference type="PANTHER" id="PTHR11405:SF53">
    <property type="entry name" value="CARBAMOYL-PHOSPHATE SYNTHASE [AMMONIA], MITOCHONDRIAL"/>
    <property type="match status" value="1"/>
</dbReference>
<evidence type="ECO:0000256" key="4">
    <source>
        <dbReference type="ARBA" id="ARBA00022840"/>
    </source>
</evidence>
<evidence type="ECO:0000256" key="7">
    <source>
        <dbReference type="ARBA" id="ARBA00023211"/>
    </source>
</evidence>
<dbReference type="PANTHER" id="PTHR11405">
    <property type="entry name" value="CARBAMOYLTRANSFERASE FAMILY MEMBER"/>
    <property type="match status" value="1"/>
</dbReference>
<dbReference type="InterPro" id="IPR036897">
    <property type="entry name" value="CarbamoylP_synth_lsu_oligo_sf"/>
</dbReference>
<feature type="non-terminal residue" evidence="10">
    <location>
        <position position="170"/>
    </location>
</feature>
<dbReference type="SUPFAM" id="SSF48108">
    <property type="entry name" value="Carbamoyl phosphate synthetase, large subunit connection domain"/>
    <property type="match status" value="1"/>
</dbReference>
<dbReference type="SMART" id="SM01096">
    <property type="entry name" value="CPSase_L_D3"/>
    <property type="match status" value="1"/>
</dbReference>
<reference evidence="10" key="2">
    <citation type="journal article" date="2014" name="ISME J.">
        <title>Microbial stratification in low pH oxic and suboxic macroscopic growths along an acid mine drainage.</title>
        <authorList>
            <person name="Mendez-Garcia C."/>
            <person name="Mesa V."/>
            <person name="Sprenger R.R."/>
            <person name="Richter M."/>
            <person name="Diez M.S."/>
            <person name="Solano J."/>
            <person name="Bargiela R."/>
            <person name="Golyshina O.V."/>
            <person name="Manteca A."/>
            <person name="Ramos J.L."/>
            <person name="Gallego J.R."/>
            <person name="Llorente I."/>
            <person name="Martins Dos Santos V.A."/>
            <person name="Jensen O.N."/>
            <person name="Pelaez A.I."/>
            <person name="Sanchez J."/>
            <person name="Ferrer M."/>
        </authorList>
    </citation>
    <scope>NUCLEOTIDE SEQUENCE</scope>
</reference>
<dbReference type="GO" id="GO:0005737">
    <property type="term" value="C:cytoplasm"/>
    <property type="evidence" value="ECO:0007669"/>
    <property type="project" value="TreeGrafter"/>
</dbReference>
<comment type="catalytic activity">
    <reaction evidence="8">
        <text>hydrogencarbonate + NH4(+) + 2 ATP = carbamoyl phosphate + 2 ADP + phosphate + 2 H(+)</text>
        <dbReference type="Rhea" id="RHEA:18029"/>
        <dbReference type="ChEBI" id="CHEBI:15378"/>
        <dbReference type="ChEBI" id="CHEBI:17544"/>
        <dbReference type="ChEBI" id="CHEBI:28938"/>
        <dbReference type="ChEBI" id="CHEBI:30616"/>
        <dbReference type="ChEBI" id="CHEBI:43474"/>
        <dbReference type="ChEBI" id="CHEBI:58228"/>
        <dbReference type="ChEBI" id="CHEBI:456216"/>
        <dbReference type="EC" id="6.3.4.16"/>
    </reaction>
</comment>
<dbReference type="AlphaFoldDB" id="T1BB70"/>
<dbReference type="FunFam" id="1.10.1030.10:FF:000002">
    <property type="entry name" value="Carbamoyl-phosphate synthase large chain"/>
    <property type="match status" value="1"/>
</dbReference>
<dbReference type="GO" id="GO:0006221">
    <property type="term" value="P:pyrimidine nucleotide biosynthetic process"/>
    <property type="evidence" value="ECO:0007669"/>
    <property type="project" value="UniProtKB-KW"/>
</dbReference>
<keyword evidence="1" id="KW-0436">Ligase</keyword>
<keyword evidence="4" id="KW-0067">ATP-binding</keyword>
<keyword evidence="3" id="KW-0547">Nucleotide-binding</keyword>
<name>T1BB70_9ZZZZ</name>